<sequence>MATVLITSGPTREFLDPVRFLSNASSGRMGRALAEAFCTAGHRVIVVSGPVAIDYPPQAEIVSVVTTEEMLKACQSIFPDCDGVIGAAAPCDFRPEQMATRKIVKSGTPLTLRLVETPDILASLGMMKRHQWIVGFALETHNARQHALEKIQKKRCDLMVVNRPSAIGSDCSSVEVLDSEGTCLAEWTGTKTDIALRLRELIEQKLLKLSNSVGGG</sequence>
<dbReference type="GO" id="GO:0003824">
    <property type="term" value="F:catalytic activity"/>
    <property type="evidence" value="ECO:0007669"/>
    <property type="project" value="UniProtKB-ARBA"/>
</dbReference>
<dbReference type="OrthoDB" id="9802554at2"/>
<dbReference type="InterPro" id="IPR035929">
    <property type="entry name" value="CoaB-like_sf"/>
</dbReference>
<reference evidence="2 3" key="1">
    <citation type="journal article" name="Front. Microbiol.">
        <title>Sugar Metabolism of the First Thermophilic Planctomycete Thermogutta terrifontis: Comparative Genomic and Transcriptomic Approaches.</title>
        <authorList>
            <person name="Elcheninov A.G."/>
            <person name="Menzel P."/>
            <person name="Gudbergsdottir S.R."/>
            <person name="Slesarev A.I."/>
            <person name="Kadnikov V.V."/>
            <person name="Krogh A."/>
            <person name="Bonch-Osmolovskaya E.A."/>
            <person name="Peng X."/>
            <person name="Kublanov I.V."/>
        </authorList>
    </citation>
    <scope>NUCLEOTIDE SEQUENCE [LARGE SCALE GENOMIC DNA]</scope>
    <source>
        <strain evidence="2 3">R1</strain>
    </source>
</reference>
<dbReference type="GO" id="GO:0015937">
    <property type="term" value="P:coenzyme A biosynthetic process"/>
    <property type="evidence" value="ECO:0007669"/>
    <property type="project" value="UniProtKB-ARBA"/>
</dbReference>
<dbReference type="Proteomes" id="UP000215086">
    <property type="component" value="Chromosome"/>
</dbReference>
<keyword evidence="3" id="KW-1185">Reference proteome</keyword>
<dbReference type="EMBL" id="CP018477">
    <property type="protein sequence ID" value="ASV74794.1"/>
    <property type="molecule type" value="Genomic_DNA"/>
</dbReference>
<dbReference type="Pfam" id="PF04127">
    <property type="entry name" value="DFP"/>
    <property type="match status" value="1"/>
</dbReference>
<dbReference type="Gene3D" id="3.40.50.10300">
    <property type="entry name" value="CoaB-like"/>
    <property type="match status" value="1"/>
</dbReference>
<evidence type="ECO:0000313" key="2">
    <source>
        <dbReference type="EMBL" id="ASV74794.1"/>
    </source>
</evidence>
<dbReference type="InterPro" id="IPR007085">
    <property type="entry name" value="DNA/pantothenate-metab_flavo_C"/>
</dbReference>
<protein>
    <submittedName>
        <fullName evidence="2">Phosphopantothenoylcysteine decarboxylase / Phosphopantothenoylcysteine synthetase</fullName>
    </submittedName>
</protein>
<gene>
    <name evidence="2" type="ORF">THTE_2192</name>
</gene>
<evidence type="ECO:0000313" key="3">
    <source>
        <dbReference type="Proteomes" id="UP000215086"/>
    </source>
</evidence>
<dbReference type="AlphaFoldDB" id="A0A286RFQ3"/>
<proteinExistence type="predicted"/>
<evidence type="ECO:0000259" key="1">
    <source>
        <dbReference type="Pfam" id="PF04127"/>
    </source>
</evidence>
<organism evidence="2 3">
    <name type="scientific">Thermogutta terrifontis</name>
    <dbReference type="NCBI Taxonomy" id="1331910"/>
    <lineage>
        <taxon>Bacteria</taxon>
        <taxon>Pseudomonadati</taxon>
        <taxon>Planctomycetota</taxon>
        <taxon>Planctomycetia</taxon>
        <taxon>Pirellulales</taxon>
        <taxon>Thermoguttaceae</taxon>
        <taxon>Thermogutta</taxon>
    </lineage>
</organism>
<feature type="domain" description="DNA/pantothenate metabolism flavoprotein C-terminal" evidence="1">
    <location>
        <begin position="3"/>
        <end position="204"/>
    </location>
</feature>
<accession>A0A286RFQ3</accession>
<name>A0A286RFQ3_9BACT</name>
<dbReference type="RefSeq" id="WP_095415023.1">
    <property type="nucleotide sequence ID" value="NZ_CP018477.1"/>
</dbReference>
<dbReference type="KEGG" id="ttf:THTE_2192"/>
<dbReference type="SUPFAM" id="SSF102645">
    <property type="entry name" value="CoaB-like"/>
    <property type="match status" value="1"/>
</dbReference>